<dbReference type="RefSeq" id="WP_010045023.1">
    <property type="nucleotide sequence ID" value="NZ_CP025958.1"/>
</dbReference>
<dbReference type="AlphaFoldDB" id="A0A2Z3H333"/>
<dbReference type="KEGG" id="gog:C1280_14745"/>
<dbReference type="Proteomes" id="UP000245802">
    <property type="component" value="Chromosome"/>
</dbReference>
<protein>
    <submittedName>
        <fullName evidence="1">Uncharacterized protein</fullName>
    </submittedName>
</protein>
<sequence>MALELGQSASWPGVAAVESCTGTVSHGITPGVFVMSTYPQTAAPRAFGDLVLSDGVRAAVFRGCKLDAVSGRAGPDGQTFTLTILDRRWRWRYGAISGRYNQLDKRGKLVPWTIRSPQELAELCLKAMGERNYVINLPAGLTAAAGANLEQYLRAGEDFPQSLTNPPTVWDLIPPAEALARLADLYGCRVIYQPFADRVVVAPLGAGGPLTDFPCESIAPNVDGPETPSAVGVAGAPVRVQMRLLLEPVGKEWDGSYRPVNELSYAPQGGGKVQISTAAYDGAGPNPSIKVYLRFNRDWAAPAPLPDKAVFAQFGSSAAGSAADKLADVAAAINGHPDCAPVLKAEAAGDVLTVTGLAQGFPFELEAESSSPGPPDRFEAAVVQPPERPGPNWESCPLPNFPAVRATDRLSYDQAVLLAQGSVFKCYRVLNADAETGRPPIRVPGYGGLVRRHQLTLQPTKVDQVAPEPREKGVIRRVPNVDEAIRGPLGGLPEFYDGYSRDQGADVYGSVWKLLGNVVWDGDRREDNTGPEDKVYVPIAEIDPISQVVTFTDYVYRYAIVAGTDVRQAFPTLTLETAVLVSVSDTGELVRAKYTAKLGGAAPVEWQIREDVQLCVRGRYGPKNKYLGREWVDQKEAEARAAYYLAGMAHRYRVTGGETRQYIGIHLINLDGHVQQVSWSVGPGGASTVASTNSEHSASVPPYAARRRAENLPPDKSAALANFFEEERAGRLLPPR</sequence>
<gene>
    <name evidence="1" type="ORF">C1280_14745</name>
</gene>
<keyword evidence="2" id="KW-1185">Reference proteome</keyword>
<reference evidence="1 2" key="1">
    <citation type="submission" date="2018-01" db="EMBL/GenBank/DDBJ databases">
        <title>G. obscuriglobus.</title>
        <authorList>
            <person name="Franke J."/>
            <person name="Blomberg W."/>
            <person name="Selmecki A."/>
        </authorList>
    </citation>
    <scope>NUCLEOTIDE SEQUENCE [LARGE SCALE GENOMIC DNA]</scope>
    <source>
        <strain evidence="1 2">DSM 5831</strain>
    </source>
</reference>
<dbReference type="OrthoDB" id="230695at2"/>
<evidence type="ECO:0000313" key="1">
    <source>
        <dbReference type="EMBL" id="AWM38127.1"/>
    </source>
</evidence>
<evidence type="ECO:0000313" key="2">
    <source>
        <dbReference type="Proteomes" id="UP000245802"/>
    </source>
</evidence>
<dbReference type="EMBL" id="CP025958">
    <property type="protein sequence ID" value="AWM38127.1"/>
    <property type="molecule type" value="Genomic_DNA"/>
</dbReference>
<proteinExistence type="predicted"/>
<accession>A0A2Z3H333</accession>
<name>A0A2Z3H333_9BACT</name>
<organism evidence="1 2">
    <name type="scientific">Gemmata obscuriglobus</name>
    <dbReference type="NCBI Taxonomy" id="114"/>
    <lineage>
        <taxon>Bacteria</taxon>
        <taxon>Pseudomonadati</taxon>
        <taxon>Planctomycetota</taxon>
        <taxon>Planctomycetia</taxon>
        <taxon>Gemmatales</taxon>
        <taxon>Gemmataceae</taxon>
        <taxon>Gemmata</taxon>
    </lineage>
</organism>